<accession>A0A5N6SGE6</accession>
<dbReference type="InterPro" id="IPR052523">
    <property type="entry name" value="Trichothecene_AcTrans"/>
</dbReference>
<dbReference type="OrthoDB" id="512662at2759"/>
<dbReference type="EMBL" id="ML743626">
    <property type="protein sequence ID" value="KAE8132810.1"/>
    <property type="molecule type" value="Genomic_DNA"/>
</dbReference>
<dbReference type="Pfam" id="PF13508">
    <property type="entry name" value="Acetyltransf_7"/>
    <property type="match status" value="1"/>
</dbReference>
<dbReference type="CDD" id="cd04301">
    <property type="entry name" value="NAT_SF"/>
    <property type="match status" value="1"/>
</dbReference>
<name>A0A5N6SGE6_ASPPS</name>
<dbReference type="InterPro" id="IPR016181">
    <property type="entry name" value="Acyl_CoA_acyltransferase"/>
</dbReference>
<reference evidence="2 3" key="1">
    <citation type="submission" date="2019-04" db="EMBL/GenBank/DDBJ databases">
        <title>Friends and foes A comparative genomics study of 23 Aspergillus species from section Flavi.</title>
        <authorList>
            <consortium name="DOE Joint Genome Institute"/>
            <person name="Kjaerbolling I."/>
            <person name="Vesth T."/>
            <person name="Frisvad J.C."/>
            <person name="Nybo J.L."/>
            <person name="Theobald S."/>
            <person name="Kildgaard S."/>
            <person name="Isbrandt T."/>
            <person name="Kuo A."/>
            <person name="Sato A."/>
            <person name="Lyhne E.K."/>
            <person name="Kogle M.E."/>
            <person name="Wiebenga A."/>
            <person name="Kun R.S."/>
            <person name="Lubbers R.J."/>
            <person name="Makela M.R."/>
            <person name="Barry K."/>
            <person name="Chovatia M."/>
            <person name="Clum A."/>
            <person name="Daum C."/>
            <person name="Haridas S."/>
            <person name="He G."/>
            <person name="LaButti K."/>
            <person name="Lipzen A."/>
            <person name="Mondo S."/>
            <person name="Riley R."/>
            <person name="Salamov A."/>
            <person name="Simmons B.A."/>
            <person name="Magnuson J.K."/>
            <person name="Henrissat B."/>
            <person name="Mortensen U.H."/>
            <person name="Larsen T.O."/>
            <person name="Devries R.P."/>
            <person name="Grigoriev I.V."/>
            <person name="Machida M."/>
            <person name="Baker S.E."/>
            <person name="Andersen M.R."/>
        </authorList>
    </citation>
    <scope>NUCLEOTIDE SEQUENCE [LARGE SCALE GENOMIC DNA]</scope>
    <source>
        <strain evidence="2 3">CBS 117625</strain>
    </source>
</reference>
<dbReference type="GeneID" id="43642120"/>
<dbReference type="InterPro" id="IPR000182">
    <property type="entry name" value="GNAT_dom"/>
</dbReference>
<dbReference type="AlphaFoldDB" id="A0A5N6SGE6"/>
<proteinExistence type="predicted"/>
<dbReference type="PANTHER" id="PTHR42791">
    <property type="entry name" value="GNAT FAMILY ACETYLTRANSFERASE"/>
    <property type="match status" value="1"/>
</dbReference>
<organism evidence="2 3">
    <name type="scientific">Aspergillus pseudotamarii</name>
    <dbReference type="NCBI Taxonomy" id="132259"/>
    <lineage>
        <taxon>Eukaryota</taxon>
        <taxon>Fungi</taxon>
        <taxon>Dikarya</taxon>
        <taxon>Ascomycota</taxon>
        <taxon>Pezizomycotina</taxon>
        <taxon>Eurotiomycetes</taxon>
        <taxon>Eurotiomycetidae</taxon>
        <taxon>Eurotiales</taxon>
        <taxon>Aspergillaceae</taxon>
        <taxon>Aspergillus</taxon>
        <taxon>Aspergillus subgen. Circumdati</taxon>
    </lineage>
</organism>
<keyword evidence="3" id="KW-1185">Reference proteome</keyword>
<dbReference type="Proteomes" id="UP000325672">
    <property type="component" value="Unassembled WGS sequence"/>
</dbReference>
<evidence type="ECO:0000313" key="2">
    <source>
        <dbReference type="EMBL" id="KAE8132810.1"/>
    </source>
</evidence>
<dbReference type="SUPFAM" id="SSF55729">
    <property type="entry name" value="Acyl-CoA N-acyltransferases (Nat)"/>
    <property type="match status" value="1"/>
</dbReference>
<evidence type="ECO:0000313" key="3">
    <source>
        <dbReference type="Proteomes" id="UP000325672"/>
    </source>
</evidence>
<gene>
    <name evidence="2" type="ORF">BDV38DRAFT_274817</name>
</gene>
<protein>
    <recommendedName>
        <fullName evidence="1">N-acetyltransferase domain-containing protein</fullName>
    </recommendedName>
</protein>
<dbReference type="GO" id="GO:0016747">
    <property type="term" value="F:acyltransferase activity, transferring groups other than amino-acyl groups"/>
    <property type="evidence" value="ECO:0007669"/>
    <property type="project" value="InterPro"/>
</dbReference>
<feature type="domain" description="N-acetyltransferase" evidence="1">
    <location>
        <begin position="68"/>
        <end position="198"/>
    </location>
</feature>
<dbReference type="PROSITE" id="PS51186">
    <property type="entry name" value="GNAT"/>
    <property type="match status" value="1"/>
</dbReference>
<dbReference type="RefSeq" id="XP_031908873.1">
    <property type="nucleotide sequence ID" value="XM_032057910.1"/>
</dbReference>
<sequence>MARQSSLALFETQDEGIVLRSAPATQLAQEIPIGSQQKNIPGSIRGMNDGNEGPEAGTVAFVFPPKSRHTWTLSKMVLAVKLWFLSWLDPVSDHGADEKRVEILLGAHDTALKMITNRYNIQDAWYLEVIAVHPSLQGRGLGKVMMERILDYVGHAPIVLECTAERNVGFYTTFGFEVVKKVELADNGGAVSCWFMLRRATQKEDIGS</sequence>
<dbReference type="PANTHER" id="PTHR42791:SF1">
    <property type="entry name" value="N-ACETYLTRANSFERASE DOMAIN-CONTAINING PROTEIN"/>
    <property type="match status" value="1"/>
</dbReference>
<evidence type="ECO:0000259" key="1">
    <source>
        <dbReference type="PROSITE" id="PS51186"/>
    </source>
</evidence>
<dbReference type="Gene3D" id="3.40.630.30">
    <property type="match status" value="1"/>
</dbReference>